<comment type="caution">
    <text evidence="6">The sequence shown here is derived from an EMBL/GenBank/DDBJ whole genome shotgun (WGS) entry which is preliminary data.</text>
</comment>
<dbReference type="InterPro" id="IPR002099">
    <property type="entry name" value="MutL/Mlh/PMS"/>
</dbReference>
<dbReference type="GO" id="GO:0030983">
    <property type="term" value="F:mismatched DNA binding"/>
    <property type="evidence" value="ECO:0007669"/>
    <property type="project" value="InterPro"/>
</dbReference>
<evidence type="ECO:0000256" key="2">
    <source>
        <dbReference type="ARBA" id="ARBA00021975"/>
    </source>
</evidence>
<dbReference type="InterPro" id="IPR020568">
    <property type="entry name" value="Ribosomal_Su5_D2-typ_SF"/>
</dbReference>
<dbReference type="EMBL" id="DROK01000093">
    <property type="protein sequence ID" value="HHI96841.1"/>
    <property type="molecule type" value="Genomic_DNA"/>
</dbReference>
<dbReference type="InterPro" id="IPR013507">
    <property type="entry name" value="DNA_mismatch_S5_2-like"/>
</dbReference>
<keyword evidence="4" id="KW-0234">DNA repair</keyword>
<dbReference type="Proteomes" id="UP000886101">
    <property type="component" value="Unassembled WGS sequence"/>
</dbReference>
<dbReference type="SMART" id="SM01340">
    <property type="entry name" value="DNA_mis_repair"/>
    <property type="match status" value="1"/>
</dbReference>
<evidence type="ECO:0000313" key="6">
    <source>
        <dbReference type="EMBL" id="HHI96841.1"/>
    </source>
</evidence>
<accession>A0A7V5U2D7</accession>
<evidence type="ECO:0000259" key="5">
    <source>
        <dbReference type="SMART" id="SM01340"/>
    </source>
</evidence>
<keyword evidence="6" id="KW-0255">Endonuclease</keyword>
<dbReference type="GO" id="GO:0140664">
    <property type="term" value="F:ATP-dependent DNA damage sensor activity"/>
    <property type="evidence" value="ECO:0007669"/>
    <property type="project" value="InterPro"/>
</dbReference>
<dbReference type="GO" id="GO:0006298">
    <property type="term" value="P:mismatch repair"/>
    <property type="evidence" value="ECO:0007669"/>
    <property type="project" value="InterPro"/>
</dbReference>
<dbReference type="CDD" id="cd16926">
    <property type="entry name" value="HATPase_MutL-MLH-PMS-like"/>
    <property type="match status" value="1"/>
</dbReference>
<organism evidence="6">
    <name type="scientific">Thermodesulfatator atlanticus</name>
    <dbReference type="NCBI Taxonomy" id="501497"/>
    <lineage>
        <taxon>Bacteria</taxon>
        <taxon>Pseudomonadati</taxon>
        <taxon>Thermodesulfobacteriota</taxon>
        <taxon>Thermodesulfobacteria</taxon>
        <taxon>Thermodesulfobacteriales</taxon>
        <taxon>Thermodesulfatatoraceae</taxon>
        <taxon>Thermodesulfatator</taxon>
    </lineage>
</organism>
<dbReference type="GO" id="GO:0005524">
    <property type="term" value="F:ATP binding"/>
    <property type="evidence" value="ECO:0007669"/>
    <property type="project" value="InterPro"/>
</dbReference>
<dbReference type="FunFam" id="3.30.565.10:FF:000003">
    <property type="entry name" value="DNA mismatch repair endonuclease MutL"/>
    <property type="match status" value="1"/>
</dbReference>
<protein>
    <recommendedName>
        <fullName evidence="2">DNA mismatch repair protein MutL</fullName>
    </recommendedName>
</protein>
<dbReference type="CDD" id="cd00782">
    <property type="entry name" value="MutL_Trans"/>
    <property type="match status" value="1"/>
</dbReference>
<dbReference type="InterPro" id="IPR038973">
    <property type="entry name" value="MutL/Mlh/Pms-like"/>
</dbReference>
<evidence type="ECO:0000256" key="1">
    <source>
        <dbReference type="ARBA" id="ARBA00006082"/>
    </source>
</evidence>
<dbReference type="SUPFAM" id="SSF54211">
    <property type="entry name" value="Ribosomal protein S5 domain 2-like"/>
    <property type="match status" value="1"/>
</dbReference>
<dbReference type="Gene3D" id="3.30.230.10">
    <property type="match status" value="1"/>
</dbReference>
<reference evidence="6" key="1">
    <citation type="journal article" date="2020" name="mSystems">
        <title>Genome- and Community-Level Interaction Insights into Carbon Utilization and Element Cycling Functions of Hydrothermarchaeota in Hydrothermal Sediment.</title>
        <authorList>
            <person name="Zhou Z."/>
            <person name="Liu Y."/>
            <person name="Xu W."/>
            <person name="Pan J."/>
            <person name="Luo Z.H."/>
            <person name="Li M."/>
        </authorList>
    </citation>
    <scope>NUCLEOTIDE SEQUENCE [LARGE SCALE GENOMIC DNA]</scope>
    <source>
        <strain evidence="6">HyVt-533</strain>
    </source>
</reference>
<proteinExistence type="inferred from homology"/>
<dbReference type="InterPro" id="IPR014762">
    <property type="entry name" value="DNA_mismatch_repair_CS"/>
</dbReference>
<dbReference type="PANTHER" id="PTHR10073:SF12">
    <property type="entry name" value="DNA MISMATCH REPAIR PROTEIN MLH1"/>
    <property type="match status" value="1"/>
</dbReference>
<dbReference type="AlphaFoldDB" id="A0A7V5U2D7"/>
<feature type="non-terminal residue" evidence="6">
    <location>
        <position position="373"/>
    </location>
</feature>
<dbReference type="Pfam" id="PF13589">
    <property type="entry name" value="HATPase_c_3"/>
    <property type="match status" value="1"/>
</dbReference>
<dbReference type="PROSITE" id="PS00058">
    <property type="entry name" value="DNA_MISMATCH_REPAIR_1"/>
    <property type="match status" value="1"/>
</dbReference>
<evidence type="ECO:0000256" key="4">
    <source>
        <dbReference type="ARBA" id="ARBA00023204"/>
    </source>
</evidence>
<dbReference type="GO" id="GO:0032300">
    <property type="term" value="C:mismatch repair complex"/>
    <property type="evidence" value="ECO:0007669"/>
    <property type="project" value="InterPro"/>
</dbReference>
<dbReference type="SUPFAM" id="SSF55874">
    <property type="entry name" value="ATPase domain of HSP90 chaperone/DNA topoisomerase II/histidine kinase"/>
    <property type="match status" value="1"/>
</dbReference>
<dbReference type="NCBIfam" id="TIGR00585">
    <property type="entry name" value="mutl"/>
    <property type="match status" value="1"/>
</dbReference>
<feature type="domain" description="DNA mismatch repair protein S5" evidence="5">
    <location>
        <begin position="209"/>
        <end position="326"/>
    </location>
</feature>
<evidence type="ECO:0000256" key="3">
    <source>
        <dbReference type="ARBA" id="ARBA00022763"/>
    </source>
</evidence>
<dbReference type="InterPro" id="IPR036890">
    <property type="entry name" value="HATPase_C_sf"/>
</dbReference>
<dbReference type="PANTHER" id="PTHR10073">
    <property type="entry name" value="DNA MISMATCH REPAIR PROTEIN MLH, PMS, MUTL"/>
    <property type="match status" value="1"/>
</dbReference>
<dbReference type="GO" id="GO:0004519">
    <property type="term" value="F:endonuclease activity"/>
    <property type="evidence" value="ECO:0007669"/>
    <property type="project" value="UniProtKB-KW"/>
</dbReference>
<dbReference type="Pfam" id="PF01119">
    <property type="entry name" value="DNA_mis_repair"/>
    <property type="match status" value="1"/>
</dbReference>
<dbReference type="Gene3D" id="3.30.565.10">
    <property type="entry name" value="Histidine kinase-like ATPase, C-terminal domain"/>
    <property type="match status" value="1"/>
</dbReference>
<keyword evidence="6" id="KW-0378">Hydrolase</keyword>
<comment type="similarity">
    <text evidence="1">Belongs to the DNA mismatch repair MutL/HexB family.</text>
</comment>
<keyword evidence="3" id="KW-0227">DNA damage</keyword>
<keyword evidence="6" id="KW-0540">Nuclease</keyword>
<name>A0A7V5U2D7_9BACT</name>
<dbReference type="InterPro" id="IPR014721">
    <property type="entry name" value="Ribsml_uS5_D2-typ_fold_subgr"/>
</dbReference>
<dbReference type="GO" id="GO:0016887">
    <property type="term" value="F:ATP hydrolysis activity"/>
    <property type="evidence" value="ECO:0007669"/>
    <property type="project" value="InterPro"/>
</dbReference>
<sequence length="373" mass="41367">MAKIKILPEKVARKIAAGEVIERPASVVKELCENAFDAQAQNISVELRQGGLSLIRVQDDGHGMSPEDLKICFLPHATSKISSEEDLFKIATWGFRGEALASIAAVAELVISSRAKEALLGGRVRVRYGKLLSFTEKGLPPGTTVEVKNLFGNVPARKAFLKSPRAEAARVVELMKLLAFERPSSNLFLKLNERKAFQYQASQGRLGLLAESVGLKEEAFAVETFEKPPFRLETIMTFPRYTFPTSRHIYFLVNNRVVKDKLLASAILEGIKSAYPRGRYPALLLALDLPPELVDVNVHPAKWEVRFRQEREVYTLVKRAVENLTKPRISFSLPEAPAEESPAEDLPLMPPSPVLKVAEPPPSYALSPFPGML</sequence>
<gene>
    <name evidence="6" type="primary">mutL</name>
    <name evidence="6" type="ORF">ENJ96_03220</name>
</gene>